<evidence type="ECO:0000256" key="5">
    <source>
        <dbReference type="ARBA" id="ARBA00022679"/>
    </source>
</evidence>
<dbReference type="GO" id="GO:0008193">
    <property type="term" value="F:tRNA guanylyltransferase activity"/>
    <property type="evidence" value="ECO:0007669"/>
    <property type="project" value="UniProtKB-UniRule"/>
</dbReference>
<comment type="cofactor">
    <cofactor evidence="16">
        <name>Mg(2+)</name>
        <dbReference type="ChEBI" id="CHEBI:18420"/>
    </cofactor>
    <text evidence="16">Binds 2 magnesium ions per subunit.</text>
</comment>
<dbReference type="InterPro" id="IPR025845">
    <property type="entry name" value="Thg1_C_dom"/>
</dbReference>
<gene>
    <name evidence="20" type="primary">RGT1</name>
    <name evidence="20" type="ORF">IFR04_012566</name>
</gene>
<accession>A0A8H7T8B0</accession>
<dbReference type="InterPro" id="IPR038469">
    <property type="entry name" value="tRNAHis_GuaTrfase_Thg1_sf"/>
</dbReference>
<keyword evidence="8 14" id="KW-0479">Metal-binding</keyword>
<dbReference type="PIRSF" id="PIRSF028980">
    <property type="entry name" value="tRNAHis_guanylyltransferase"/>
    <property type="match status" value="1"/>
</dbReference>
<keyword evidence="5 14" id="KW-0808">Transferase</keyword>
<feature type="binding site" evidence="15">
    <location>
        <begin position="75"/>
        <end position="76"/>
    </location>
    <ligand>
        <name>GTP</name>
        <dbReference type="ChEBI" id="CHEBI:37565"/>
    </ligand>
</feature>
<evidence type="ECO:0000256" key="9">
    <source>
        <dbReference type="ARBA" id="ARBA00022741"/>
    </source>
</evidence>
<evidence type="ECO:0000256" key="6">
    <source>
        <dbReference type="ARBA" id="ARBA00022694"/>
    </source>
</evidence>
<keyword evidence="11 14" id="KW-0342">GTP-binding</keyword>
<comment type="caution">
    <text evidence="20">The sequence shown here is derived from an EMBL/GenBank/DDBJ whole genome shotgun (WGS) entry which is preliminary data.</text>
</comment>
<feature type="region of interest" description="Disordered" evidence="17">
    <location>
        <begin position="225"/>
        <end position="256"/>
    </location>
</feature>
<dbReference type="Gene3D" id="3.30.70.3000">
    <property type="match status" value="1"/>
</dbReference>
<evidence type="ECO:0000256" key="4">
    <source>
        <dbReference type="ARBA" id="ARBA00015443"/>
    </source>
</evidence>
<evidence type="ECO:0000256" key="15">
    <source>
        <dbReference type="PIRSR" id="PIRSR028980-1"/>
    </source>
</evidence>
<dbReference type="FunFam" id="3.30.70.3000:FF:000001">
    <property type="entry name" value="tRNA(His) guanylyltransferase"/>
    <property type="match status" value="1"/>
</dbReference>
<evidence type="ECO:0000256" key="11">
    <source>
        <dbReference type="ARBA" id="ARBA00023134"/>
    </source>
</evidence>
<evidence type="ECO:0000256" key="13">
    <source>
        <dbReference type="ARBA" id="ARBA00047281"/>
    </source>
</evidence>
<feature type="binding site" evidence="16">
    <location>
        <position position="29"/>
    </location>
    <ligand>
        <name>Mg(2+)</name>
        <dbReference type="ChEBI" id="CHEBI:18420"/>
        <label>2</label>
        <note>catalytic</note>
    </ligand>
</feature>
<dbReference type="PANTHER" id="PTHR12729">
    <property type="entry name" value="TRNA(HIS) GUANYLYLTRANSFERASE-RELATED"/>
    <property type="match status" value="1"/>
</dbReference>
<keyword evidence="6 14" id="KW-0819">tRNA processing</keyword>
<evidence type="ECO:0000256" key="12">
    <source>
        <dbReference type="ARBA" id="ARBA00032480"/>
    </source>
</evidence>
<feature type="binding site" evidence="16">
    <location>
        <position position="30"/>
    </location>
    <ligand>
        <name>Mg(2+)</name>
        <dbReference type="ChEBI" id="CHEBI:18420"/>
        <label>1</label>
        <note>catalytic</note>
    </ligand>
</feature>
<keyword evidence="9 14" id="KW-0547">Nucleotide-binding</keyword>
<evidence type="ECO:0000256" key="10">
    <source>
        <dbReference type="ARBA" id="ARBA00022842"/>
    </source>
</evidence>
<dbReference type="PANTHER" id="PTHR12729:SF6">
    <property type="entry name" value="TRNA(HIS) GUANYLYLTRANSFERASE-RELATED"/>
    <property type="match status" value="1"/>
</dbReference>
<dbReference type="OrthoDB" id="62560at2759"/>
<dbReference type="AlphaFoldDB" id="A0A8H7T8B0"/>
<evidence type="ECO:0000313" key="21">
    <source>
        <dbReference type="Proteomes" id="UP000664132"/>
    </source>
</evidence>
<dbReference type="GO" id="GO:0006400">
    <property type="term" value="P:tRNA modification"/>
    <property type="evidence" value="ECO:0007669"/>
    <property type="project" value="UniProtKB-UniRule"/>
</dbReference>
<evidence type="ECO:0000256" key="17">
    <source>
        <dbReference type="SAM" id="MobiDB-lite"/>
    </source>
</evidence>
<feature type="domain" description="tRNAHis guanylyltransferase catalytic" evidence="18">
    <location>
        <begin position="6"/>
        <end position="136"/>
    </location>
</feature>
<evidence type="ECO:0000259" key="19">
    <source>
        <dbReference type="Pfam" id="PF14413"/>
    </source>
</evidence>
<proteinExistence type="inferred from homology"/>
<keyword evidence="7 14" id="KW-0548">Nucleotidyltransferase</keyword>
<dbReference type="GO" id="GO:0000287">
    <property type="term" value="F:magnesium ion binding"/>
    <property type="evidence" value="ECO:0007669"/>
    <property type="project" value="UniProtKB-UniRule"/>
</dbReference>
<evidence type="ECO:0000256" key="2">
    <source>
        <dbReference type="ARBA" id="ARBA00010113"/>
    </source>
</evidence>
<evidence type="ECO:0000313" key="20">
    <source>
        <dbReference type="EMBL" id="KAG4414320.1"/>
    </source>
</evidence>
<comment type="similarity">
    <text evidence="2 14">Belongs to the tRNA(His) guanylyltransferase family.</text>
</comment>
<feature type="binding site" evidence="16">
    <location>
        <position position="76"/>
    </location>
    <ligand>
        <name>Mg(2+)</name>
        <dbReference type="ChEBI" id="CHEBI:18420"/>
        <label>1</label>
        <note>catalytic</note>
    </ligand>
</feature>
<protein>
    <recommendedName>
        <fullName evidence="4 14">tRNA(His) guanylyltransferase</fullName>
        <ecNumber evidence="3 14">2.7.7.79</ecNumber>
    </recommendedName>
    <alternativeName>
        <fullName evidence="12 14">tRNA-histidine guanylyltransferase</fullName>
    </alternativeName>
</protein>
<evidence type="ECO:0000256" key="16">
    <source>
        <dbReference type="PIRSR" id="PIRSR028980-2"/>
    </source>
</evidence>
<evidence type="ECO:0000259" key="18">
    <source>
        <dbReference type="Pfam" id="PF04446"/>
    </source>
</evidence>
<organism evidence="20 21">
    <name type="scientific">Cadophora malorum</name>
    <dbReference type="NCBI Taxonomy" id="108018"/>
    <lineage>
        <taxon>Eukaryota</taxon>
        <taxon>Fungi</taxon>
        <taxon>Dikarya</taxon>
        <taxon>Ascomycota</taxon>
        <taxon>Pezizomycotina</taxon>
        <taxon>Leotiomycetes</taxon>
        <taxon>Helotiales</taxon>
        <taxon>Ploettnerulaceae</taxon>
        <taxon>Cadophora</taxon>
    </lineage>
</organism>
<dbReference type="EC" id="2.7.7.79" evidence="3 14"/>
<keyword evidence="21" id="KW-1185">Reference proteome</keyword>
<dbReference type="Pfam" id="PF04446">
    <property type="entry name" value="Thg1"/>
    <property type="match status" value="1"/>
</dbReference>
<comment type="function">
    <text evidence="1 14">Adds a GMP to the 5'-end of tRNA(His) after transcription and RNase P cleavage.</text>
</comment>
<evidence type="ECO:0000256" key="7">
    <source>
        <dbReference type="ARBA" id="ARBA00022695"/>
    </source>
</evidence>
<evidence type="ECO:0000256" key="1">
    <source>
        <dbReference type="ARBA" id="ARBA00002939"/>
    </source>
</evidence>
<comment type="catalytic activity">
    <reaction evidence="13 14">
        <text>a 5'-end ribonucleotide-tRNA(His) + GTP + ATP + H2O = a 5'-end phospho-guanosine-ribonucleotide-tRNA(His) + AMP + 2 diphosphate + H(+)</text>
        <dbReference type="Rhea" id="RHEA:54564"/>
        <dbReference type="Rhea" id="RHEA-COMP:14193"/>
        <dbReference type="Rhea" id="RHEA-COMP:14917"/>
        <dbReference type="ChEBI" id="CHEBI:15377"/>
        <dbReference type="ChEBI" id="CHEBI:15378"/>
        <dbReference type="ChEBI" id="CHEBI:30616"/>
        <dbReference type="ChEBI" id="CHEBI:33019"/>
        <dbReference type="ChEBI" id="CHEBI:37565"/>
        <dbReference type="ChEBI" id="CHEBI:138282"/>
        <dbReference type="ChEBI" id="CHEBI:141847"/>
        <dbReference type="ChEBI" id="CHEBI:456215"/>
        <dbReference type="EC" id="2.7.7.79"/>
    </reaction>
</comment>
<reference evidence="20" key="1">
    <citation type="submission" date="2021-02" db="EMBL/GenBank/DDBJ databases">
        <title>Genome sequence Cadophora malorum strain M34.</title>
        <authorList>
            <person name="Stefanovic E."/>
            <person name="Vu D."/>
            <person name="Scully C."/>
            <person name="Dijksterhuis J."/>
            <person name="Roader J."/>
            <person name="Houbraken J."/>
        </authorList>
    </citation>
    <scope>NUCLEOTIDE SEQUENCE</scope>
    <source>
        <strain evidence="20">M34</strain>
    </source>
</reference>
<keyword evidence="10 14" id="KW-0460">Magnesium</keyword>
<dbReference type="Pfam" id="PF14413">
    <property type="entry name" value="Thg1C"/>
    <property type="match status" value="1"/>
</dbReference>
<evidence type="ECO:0000256" key="8">
    <source>
        <dbReference type="ARBA" id="ARBA00022723"/>
    </source>
</evidence>
<evidence type="ECO:0000256" key="14">
    <source>
        <dbReference type="PIRNR" id="PIRNR028980"/>
    </source>
</evidence>
<dbReference type="InterPro" id="IPR024956">
    <property type="entry name" value="tRNAHis_GuaTrfase_cat"/>
</dbReference>
<dbReference type="InterPro" id="IPR007537">
    <property type="entry name" value="tRNAHis_GuaTrfase_Thg1"/>
</dbReference>
<feature type="binding site" evidence="16">
    <location>
        <position position="76"/>
    </location>
    <ligand>
        <name>Mg(2+)</name>
        <dbReference type="ChEBI" id="CHEBI:18420"/>
        <label>2</label>
        <note>catalytic</note>
    </ligand>
</feature>
<name>A0A8H7T8B0_9HELO</name>
<feature type="binding site" evidence="16">
    <location>
        <position position="29"/>
    </location>
    <ligand>
        <name>Mg(2+)</name>
        <dbReference type="ChEBI" id="CHEBI:18420"/>
        <label>1</label>
        <note>catalytic</note>
    </ligand>
</feature>
<feature type="domain" description="Thg1 C-terminal" evidence="19">
    <location>
        <begin position="139"/>
        <end position="268"/>
    </location>
</feature>
<feature type="binding site" evidence="15">
    <location>
        <begin position="29"/>
        <end position="34"/>
    </location>
    <ligand>
        <name>GTP</name>
        <dbReference type="ChEBI" id="CHEBI:37565"/>
    </ligand>
</feature>
<dbReference type="GO" id="GO:0005525">
    <property type="term" value="F:GTP binding"/>
    <property type="evidence" value="ECO:0007669"/>
    <property type="project" value="UniProtKB-UniRule"/>
</dbReference>
<sequence>MANSKYEYVKSFEQPDLLIPNTWIVVRIDGRGFHKFSNKYAFEKPNDRRALDLMNAAAMAVMNELPDIVIAYGISDEYSFVFHKTCALFERRSSKLVTTIVSTFTAYYVHLWSTHFPDLPLTAPLPSFDGRAVQYPSVQNLRDYMSWRQVDCHINNLYNTTFWALIQNGGFDAKSAEKELAGSLSADKNEILFSRFKINYNNEPEIYKKGSVVFRDYEMVEPGAAPEIIDEDSAKTTEQAALSKTQEEKDKKRRAKARITVQHVDIIKDEFWERRPWLLSNKPGKIPKEP</sequence>
<dbReference type="Proteomes" id="UP000664132">
    <property type="component" value="Unassembled WGS sequence"/>
</dbReference>
<dbReference type="EMBL" id="JAFJYH010000271">
    <property type="protein sequence ID" value="KAG4414320.1"/>
    <property type="molecule type" value="Genomic_DNA"/>
</dbReference>
<evidence type="ECO:0000256" key="3">
    <source>
        <dbReference type="ARBA" id="ARBA00012511"/>
    </source>
</evidence>